<dbReference type="Proteomes" id="UP001430953">
    <property type="component" value="Unassembled WGS sequence"/>
</dbReference>
<organism evidence="2 3">
    <name type="scientific">Cardiocondyla obscurior</name>
    <dbReference type="NCBI Taxonomy" id="286306"/>
    <lineage>
        <taxon>Eukaryota</taxon>
        <taxon>Metazoa</taxon>
        <taxon>Ecdysozoa</taxon>
        <taxon>Arthropoda</taxon>
        <taxon>Hexapoda</taxon>
        <taxon>Insecta</taxon>
        <taxon>Pterygota</taxon>
        <taxon>Neoptera</taxon>
        <taxon>Endopterygota</taxon>
        <taxon>Hymenoptera</taxon>
        <taxon>Apocrita</taxon>
        <taxon>Aculeata</taxon>
        <taxon>Formicoidea</taxon>
        <taxon>Formicidae</taxon>
        <taxon>Myrmicinae</taxon>
        <taxon>Cardiocondyla</taxon>
    </lineage>
</organism>
<feature type="region of interest" description="Disordered" evidence="1">
    <location>
        <begin position="1"/>
        <end position="38"/>
    </location>
</feature>
<proteinExistence type="predicted"/>
<name>A0AAW2ESC4_9HYME</name>
<protein>
    <submittedName>
        <fullName evidence="2">Uncharacterized protein</fullName>
    </submittedName>
</protein>
<sequence length="77" mass="9050">MVRKRNTSRERRERRRGIAAGGEIRRHPKKVQPRLPNDPAQRHAAFDNYSNYDEIHLNAGRTTERCAHALRVIFPAY</sequence>
<gene>
    <name evidence="2" type="ORF">PUN28_016152</name>
</gene>
<evidence type="ECO:0000256" key="1">
    <source>
        <dbReference type="SAM" id="MobiDB-lite"/>
    </source>
</evidence>
<evidence type="ECO:0000313" key="2">
    <source>
        <dbReference type="EMBL" id="KAL0106248.1"/>
    </source>
</evidence>
<accession>A0AAW2ESC4</accession>
<evidence type="ECO:0000313" key="3">
    <source>
        <dbReference type="Proteomes" id="UP001430953"/>
    </source>
</evidence>
<dbReference type="EMBL" id="JADYXP020000018">
    <property type="protein sequence ID" value="KAL0106248.1"/>
    <property type="molecule type" value="Genomic_DNA"/>
</dbReference>
<keyword evidence="3" id="KW-1185">Reference proteome</keyword>
<feature type="compositionally biased region" description="Basic residues" evidence="1">
    <location>
        <begin position="1"/>
        <end position="17"/>
    </location>
</feature>
<comment type="caution">
    <text evidence="2">The sequence shown here is derived from an EMBL/GenBank/DDBJ whole genome shotgun (WGS) entry which is preliminary data.</text>
</comment>
<dbReference type="AlphaFoldDB" id="A0AAW2ESC4"/>
<reference evidence="2 3" key="1">
    <citation type="submission" date="2023-03" db="EMBL/GenBank/DDBJ databases">
        <title>High recombination rates correlate with genetic variation in Cardiocondyla obscurior ants.</title>
        <authorList>
            <person name="Errbii M."/>
        </authorList>
    </citation>
    <scope>NUCLEOTIDE SEQUENCE [LARGE SCALE GENOMIC DNA]</scope>
    <source>
        <strain evidence="2">Alpha-2009</strain>
        <tissue evidence="2">Whole body</tissue>
    </source>
</reference>